<keyword evidence="2 10" id="KW-0436">Ligase</keyword>
<dbReference type="Gene3D" id="3.40.1190.10">
    <property type="entry name" value="Mur-like, catalytic domain"/>
    <property type="match status" value="1"/>
</dbReference>
<dbReference type="KEGG" id="marq:MARGE09_P2007"/>
<comment type="catalytic activity">
    <reaction evidence="10 11">
        <text>D-alanyl-D-alanine + UDP-N-acetyl-alpha-D-muramoyl-L-alanyl-gamma-D-glutamyl-meso-2,6-diaminopimelate + ATP = UDP-N-acetyl-alpha-D-muramoyl-L-alanyl-gamma-D-glutamyl-meso-2,6-diaminopimeloyl-D-alanyl-D-alanine + ADP + phosphate + H(+)</text>
        <dbReference type="Rhea" id="RHEA:28374"/>
        <dbReference type="ChEBI" id="CHEBI:15378"/>
        <dbReference type="ChEBI" id="CHEBI:30616"/>
        <dbReference type="ChEBI" id="CHEBI:43474"/>
        <dbReference type="ChEBI" id="CHEBI:57822"/>
        <dbReference type="ChEBI" id="CHEBI:61386"/>
        <dbReference type="ChEBI" id="CHEBI:83905"/>
        <dbReference type="ChEBI" id="CHEBI:456216"/>
        <dbReference type="EC" id="6.3.2.10"/>
    </reaction>
</comment>
<evidence type="ECO:0000256" key="2">
    <source>
        <dbReference type="ARBA" id="ARBA00022598"/>
    </source>
</evidence>
<dbReference type="GO" id="GO:0008360">
    <property type="term" value="P:regulation of cell shape"/>
    <property type="evidence" value="ECO:0007669"/>
    <property type="project" value="UniProtKB-KW"/>
</dbReference>
<keyword evidence="1 10" id="KW-0963">Cytoplasm</keyword>
<dbReference type="Gene3D" id="3.40.1390.10">
    <property type="entry name" value="MurE/MurF, N-terminal domain"/>
    <property type="match status" value="1"/>
</dbReference>
<dbReference type="NCBIfam" id="TIGR01143">
    <property type="entry name" value="murF"/>
    <property type="match status" value="1"/>
</dbReference>
<dbReference type="Pfam" id="PF01225">
    <property type="entry name" value="Mur_ligase"/>
    <property type="match status" value="1"/>
</dbReference>
<dbReference type="Pfam" id="PF08245">
    <property type="entry name" value="Mur_ligase_M"/>
    <property type="match status" value="1"/>
</dbReference>
<feature type="domain" description="Mur ligase N-terminal catalytic" evidence="12">
    <location>
        <begin position="21"/>
        <end position="84"/>
    </location>
</feature>
<comment type="subcellular location">
    <subcellularLocation>
        <location evidence="10 11">Cytoplasm</location>
    </subcellularLocation>
</comment>
<dbReference type="Gene3D" id="3.90.190.20">
    <property type="entry name" value="Mur ligase, C-terminal domain"/>
    <property type="match status" value="1"/>
</dbReference>
<dbReference type="GO" id="GO:0009252">
    <property type="term" value="P:peptidoglycan biosynthetic process"/>
    <property type="evidence" value="ECO:0007669"/>
    <property type="project" value="UniProtKB-UniRule"/>
</dbReference>
<sequence>MRLSQCVTLTDGELVGEDCEFSAITTDTRNIKNADLFVALRGENFDGHSFVLQAQQSGAAAVVVEHRVEGCTLAQLIVKDTTLALGSIANGIRQKYKGPLVAITGSCGKTSVKGLTKSIFEQAGKTLATQGNFNNHIGVPLTLNGLTAEHDFAVIEMGTSGKNEIAYLANLAEPSIALVNNIRAAHIGGFGSIDAIAQEKGTIYTALEHSHIKHRVTGTAVINLDDAFSSQYIKQTEHLKQLGFSAGKSDVSNFSFPCLSAKNISINAEGFPAFVMHYQSEKVPVALNVLGLHFVNNALAASACAIAAGLSLGVIASGLQQYQGDNGRMQRLDSVVRGQKAVIIHDAYNANPGSVRAAIDFLAAQSTPIRLLVLGYMGELGEGETIEHTSVGLYAQEMGVTHLLAIGNLPRLAAEAFGNGAIAVANTMEAAEIIAPYLHQDATILLKGSHTAAVDDVLPILSKTGKGLSPC</sequence>
<keyword evidence="3 10" id="KW-0132">Cell division</keyword>
<dbReference type="SUPFAM" id="SSF53623">
    <property type="entry name" value="MurD-like peptide ligases, catalytic domain"/>
    <property type="match status" value="1"/>
</dbReference>
<evidence type="ECO:0000313" key="15">
    <source>
        <dbReference type="EMBL" id="BCD97806.1"/>
    </source>
</evidence>
<evidence type="ECO:0000256" key="11">
    <source>
        <dbReference type="RuleBase" id="RU004136"/>
    </source>
</evidence>
<comment type="function">
    <text evidence="10 11">Involved in cell wall formation. Catalyzes the final step in the synthesis of UDP-N-acetylmuramoyl-pentapeptide, the precursor of murein.</text>
</comment>
<evidence type="ECO:0000256" key="8">
    <source>
        <dbReference type="ARBA" id="ARBA00023306"/>
    </source>
</evidence>
<dbReference type="InterPro" id="IPR036615">
    <property type="entry name" value="Mur_ligase_C_dom_sf"/>
</dbReference>
<dbReference type="PANTHER" id="PTHR43024:SF1">
    <property type="entry name" value="UDP-N-ACETYLMURAMOYL-TRIPEPTIDE--D-ALANYL-D-ALANINE LIGASE"/>
    <property type="match status" value="1"/>
</dbReference>
<feature type="domain" description="Mur ligase C-terminal" evidence="13">
    <location>
        <begin position="327"/>
        <end position="449"/>
    </location>
</feature>
<dbReference type="InterPro" id="IPR000713">
    <property type="entry name" value="Mur_ligase_N"/>
</dbReference>
<evidence type="ECO:0000259" key="13">
    <source>
        <dbReference type="Pfam" id="PF02875"/>
    </source>
</evidence>
<dbReference type="InterPro" id="IPR051046">
    <property type="entry name" value="MurCDEF_CellWall_CoF430Synth"/>
</dbReference>
<organism evidence="15 16">
    <name type="scientific">Marinagarivorans cellulosilyticus</name>
    <dbReference type="NCBI Taxonomy" id="2721545"/>
    <lineage>
        <taxon>Bacteria</taxon>
        <taxon>Pseudomonadati</taxon>
        <taxon>Pseudomonadota</taxon>
        <taxon>Gammaproteobacteria</taxon>
        <taxon>Cellvibrionales</taxon>
        <taxon>Cellvibrionaceae</taxon>
        <taxon>Marinagarivorans</taxon>
    </lineage>
</organism>
<comment type="pathway">
    <text evidence="10 11">Cell wall biogenesis; peptidoglycan biosynthesis.</text>
</comment>
<keyword evidence="5 10" id="KW-0067">ATP-binding</keyword>
<dbReference type="PANTHER" id="PTHR43024">
    <property type="entry name" value="UDP-N-ACETYLMURAMOYL-TRIPEPTIDE--D-ALANYL-D-ALANINE LIGASE"/>
    <property type="match status" value="1"/>
</dbReference>
<feature type="domain" description="Mur ligase central" evidence="14">
    <location>
        <begin position="103"/>
        <end position="305"/>
    </location>
</feature>
<dbReference type="AlphaFoldDB" id="A0AAN1WHN4"/>
<comment type="similarity">
    <text evidence="10">Belongs to the MurCDEF family. MurF subfamily.</text>
</comment>
<dbReference type="GO" id="GO:0051301">
    <property type="term" value="P:cell division"/>
    <property type="evidence" value="ECO:0007669"/>
    <property type="project" value="UniProtKB-KW"/>
</dbReference>
<evidence type="ECO:0000256" key="4">
    <source>
        <dbReference type="ARBA" id="ARBA00022741"/>
    </source>
</evidence>
<evidence type="ECO:0000256" key="9">
    <source>
        <dbReference type="ARBA" id="ARBA00023316"/>
    </source>
</evidence>
<dbReference type="Pfam" id="PF02875">
    <property type="entry name" value="Mur_ligase_C"/>
    <property type="match status" value="1"/>
</dbReference>
<evidence type="ECO:0000256" key="5">
    <source>
        <dbReference type="ARBA" id="ARBA00022840"/>
    </source>
</evidence>
<dbReference type="InterPro" id="IPR005863">
    <property type="entry name" value="UDP-N-AcMur_synth"/>
</dbReference>
<evidence type="ECO:0000256" key="7">
    <source>
        <dbReference type="ARBA" id="ARBA00022984"/>
    </source>
</evidence>
<dbReference type="HAMAP" id="MF_02019">
    <property type="entry name" value="MurF"/>
    <property type="match status" value="1"/>
</dbReference>
<dbReference type="InterPro" id="IPR004101">
    <property type="entry name" value="Mur_ligase_C"/>
</dbReference>
<evidence type="ECO:0000256" key="6">
    <source>
        <dbReference type="ARBA" id="ARBA00022960"/>
    </source>
</evidence>
<evidence type="ECO:0000259" key="14">
    <source>
        <dbReference type="Pfam" id="PF08245"/>
    </source>
</evidence>
<evidence type="ECO:0000313" key="16">
    <source>
        <dbReference type="Proteomes" id="UP001320119"/>
    </source>
</evidence>
<proteinExistence type="inferred from homology"/>
<dbReference type="InterPro" id="IPR035911">
    <property type="entry name" value="MurE/MurF_N"/>
</dbReference>
<dbReference type="InterPro" id="IPR013221">
    <property type="entry name" value="Mur_ligase_cen"/>
</dbReference>
<feature type="binding site" evidence="10">
    <location>
        <begin position="105"/>
        <end position="111"/>
    </location>
    <ligand>
        <name>ATP</name>
        <dbReference type="ChEBI" id="CHEBI:30616"/>
    </ligand>
</feature>
<dbReference type="GO" id="GO:0005737">
    <property type="term" value="C:cytoplasm"/>
    <property type="evidence" value="ECO:0007669"/>
    <property type="project" value="UniProtKB-SubCell"/>
</dbReference>
<keyword evidence="9 10" id="KW-0961">Cell wall biogenesis/degradation</keyword>
<dbReference type="SUPFAM" id="SSF63418">
    <property type="entry name" value="MurE/MurF N-terminal domain"/>
    <property type="match status" value="1"/>
</dbReference>
<evidence type="ECO:0000259" key="12">
    <source>
        <dbReference type="Pfam" id="PF01225"/>
    </source>
</evidence>
<dbReference type="GO" id="GO:0071555">
    <property type="term" value="P:cell wall organization"/>
    <property type="evidence" value="ECO:0007669"/>
    <property type="project" value="UniProtKB-KW"/>
</dbReference>
<evidence type="ECO:0000256" key="3">
    <source>
        <dbReference type="ARBA" id="ARBA00022618"/>
    </source>
</evidence>
<gene>
    <name evidence="10" type="primary">murF</name>
    <name evidence="15" type="ORF">MARGE09_P2007</name>
</gene>
<keyword evidence="8 10" id="KW-0131">Cell cycle</keyword>
<name>A0AAN1WHN4_9GAMM</name>
<dbReference type="SUPFAM" id="SSF53244">
    <property type="entry name" value="MurD-like peptide ligases, peptide-binding domain"/>
    <property type="match status" value="1"/>
</dbReference>
<accession>A0AAN1WHN4</accession>
<keyword evidence="16" id="KW-1185">Reference proteome</keyword>
<protein>
    <recommendedName>
        <fullName evidence="10 11">UDP-N-acetylmuramoyl-tripeptide--D-alanyl-D-alanine ligase</fullName>
        <ecNumber evidence="10 11">6.3.2.10</ecNumber>
    </recommendedName>
    <alternativeName>
        <fullName evidence="10">D-alanyl-D-alanine-adding enzyme</fullName>
    </alternativeName>
</protein>
<reference evidence="15 16" key="1">
    <citation type="journal article" date="2022" name="IScience">
        <title>An ultrasensitive nanofiber-based assay for enzymatic hydrolysis and deep-sea microbial degradation of cellulose.</title>
        <authorList>
            <person name="Tsudome M."/>
            <person name="Tachioka M."/>
            <person name="Miyazaki M."/>
            <person name="Uchimura K."/>
            <person name="Tsuda M."/>
            <person name="Takaki Y."/>
            <person name="Deguchi S."/>
        </authorList>
    </citation>
    <scope>NUCLEOTIDE SEQUENCE [LARGE SCALE GENOMIC DNA]</scope>
    <source>
        <strain evidence="15 16">GE09</strain>
    </source>
</reference>
<dbReference type="GO" id="GO:0047480">
    <property type="term" value="F:UDP-N-acetylmuramoyl-tripeptide-D-alanyl-D-alanine ligase activity"/>
    <property type="evidence" value="ECO:0007669"/>
    <property type="project" value="UniProtKB-UniRule"/>
</dbReference>
<keyword evidence="6 10" id="KW-0133">Cell shape</keyword>
<dbReference type="InterPro" id="IPR036565">
    <property type="entry name" value="Mur-like_cat_sf"/>
</dbReference>
<evidence type="ECO:0000256" key="10">
    <source>
        <dbReference type="HAMAP-Rule" id="MF_02019"/>
    </source>
</evidence>
<dbReference type="EC" id="6.3.2.10" evidence="10 11"/>
<evidence type="ECO:0000256" key="1">
    <source>
        <dbReference type="ARBA" id="ARBA00022490"/>
    </source>
</evidence>
<dbReference type="EMBL" id="AP023086">
    <property type="protein sequence ID" value="BCD97806.1"/>
    <property type="molecule type" value="Genomic_DNA"/>
</dbReference>
<dbReference type="Proteomes" id="UP001320119">
    <property type="component" value="Chromosome"/>
</dbReference>
<dbReference type="RefSeq" id="WP_236987285.1">
    <property type="nucleotide sequence ID" value="NZ_AP023086.1"/>
</dbReference>
<keyword evidence="7 10" id="KW-0573">Peptidoglycan synthesis</keyword>
<dbReference type="GO" id="GO:0005524">
    <property type="term" value="F:ATP binding"/>
    <property type="evidence" value="ECO:0007669"/>
    <property type="project" value="UniProtKB-UniRule"/>
</dbReference>
<keyword evidence="4 10" id="KW-0547">Nucleotide-binding</keyword>